<name>A0A0V8LXP7_9CHLR</name>
<evidence type="ECO:0000256" key="1">
    <source>
        <dbReference type="ARBA" id="ARBA00022723"/>
    </source>
</evidence>
<evidence type="ECO:0000313" key="5">
    <source>
        <dbReference type="Proteomes" id="UP000053577"/>
    </source>
</evidence>
<organism evidence="4 5">
    <name type="scientific">Dehalococcoides mccartyi</name>
    <dbReference type="NCBI Taxonomy" id="61435"/>
    <lineage>
        <taxon>Bacteria</taxon>
        <taxon>Bacillati</taxon>
        <taxon>Chloroflexota</taxon>
        <taxon>Dehalococcoidia</taxon>
        <taxon>Dehalococcoidales</taxon>
        <taxon>Dehalococcoidaceae</taxon>
        <taxon>Dehalococcoides</taxon>
    </lineage>
</organism>
<dbReference type="InterPro" id="IPR036409">
    <property type="entry name" value="Aldolase_II/adducin_N_sf"/>
</dbReference>
<gene>
    <name evidence="4" type="ORF">DA01_06235</name>
</gene>
<comment type="caution">
    <text evidence="4">The sequence shown here is derived from an EMBL/GenBank/DDBJ whole genome shotgun (WGS) entry which is preliminary data.</text>
</comment>
<dbReference type="NCBIfam" id="NF006413">
    <property type="entry name" value="PRK08660.1"/>
    <property type="match status" value="1"/>
</dbReference>
<dbReference type="SUPFAM" id="SSF53639">
    <property type="entry name" value="AraD/HMP-PK domain-like"/>
    <property type="match status" value="1"/>
</dbReference>
<dbReference type="OrthoDB" id="9794581at2"/>
<evidence type="ECO:0000313" key="4">
    <source>
        <dbReference type="EMBL" id="KSV16268.1"/>
    </source>
</evidence>
<accession>A0A0V8LXP7</accession>
<dbReference type="Proteomes" id="UP000053577">
    <property type="component" value="Unassembled WGS sequence"/>
</dbReference>
<dbReference type="Gene3D" id="3.40.225.10">
    <property type="entry name" value="Class II aldolase/adducin N-terminal domain"/>
    <property type="match status" value="1"/>
</dbReference>
<dbReference type="PANTHER" id="PTHR22789">
    <property type="entry name" value="FUCULOSE PHOSPHATE ALDOLASE"/>
    <property type="match status" value="1"/>
</dbReference>
<dbReference type="Pfam" id="PF00596">
    <property type="entry name" value="Aldolase_II"/>
    <property type="match status" value="1"/>
</dbReference>
<protein>
    <submittedName>
        <fullName evidence="4">Fuculose phosphate aldolase</fullName>
    </submittedName>
</protein>
<dbReference type="PATRIC" id="fig|61435.5.peg.1228"/>
<dbReference type="GO" id="GO:0005829">
    <property type="term" value="C:cytosol"/>
    <property type="evidence" value="ECO:0007669"/>
    <property type="project" value="TreeGrafter"/>
</dbReference>
<dbReference type="GO" id="GO:0016832">
    <property type="term" value="F:aldehyde-lyase activity"/>
    <property type="evidence" value="ECO:0007669"/>
    <property type="project" value="TreeGrafter"/>
</dbReference>
<dbReference type="EMBL" id="JGYD01000027">
    <property type="protein sequence ID" value="KSV16268.1"/>
    <property type="molecule type" value="Genomic_DNA"/>
</dbReference>
<dbReference type="RefSeq" id="WP_058292895.1">
    <property type="nucleotide sequence ID" value="NZ_JGYD01000027.1"/>
</dbReference>
<evidence type="ECO:0000259" key="3">
    <source>
        <dbReference type="SMART" id="SM01007"/>
    </source>
</evidence>
<dbReference type="GO" id="GO:0046872">
    <property type="term" value="F:metal ion binding"/>
    <property type="evidence" value="ECO:0007669"/>
    <property type="project" value="UniProtKB-KW"/>
</dbReference>
<proteinExistence type="predicted"/>
<reference evidence="4 5" key="1">
    <citation type="journal article" date="2015" name="Sci. Rep.">
        <title>A comparative genomics and reductive dehalogenase gene transcription study of two chloroethene-respiring bacteria, Dehalococcoides mccartyi strains MB and 11a.</title>
        <authorList>
            <person name="Low A."/>
            <person name="Shen Z."/>
            <person name="Cheng D."/>
            <person name="Rogers M.J."/>
            <person name="Lee P.K."/>
            <person name="He J."/>
        </authorList>
    </citation>
    <scope>NUCLEOTIDE SEQUENCE [LARGE SCALE GENOMIC DNA]</scope>
    <source>
        <strain evidence="4 5">MB</strain>
    </source>
</reference>
<evidence type="ECO:0000256" key="2">
    <source>
        <dbReference type="ARBA" id="ARBA00023239"/>
    </source>
</evidence>
<keyword evidence="2" id="KW-0456">Lyase</keyword>
<dbReference type="AlphaFoldDB" id="A0A0V8LXP7"/>
<dbReference type="PANTHER" id="PTHR22789:SF0">
    <property type="entry name" value="3-OXO-TETRONATE 4-PHOSPHATE DECARBOXYLASE-RELATED"/>
    <property type="match status" value="1"/>
</dbReference>
<feature type="domain" description="Class II aldolase/adducin N-terminal" evidence="3">
    <location>
        <begin position="11"/>
        <end position="184"/>
    </location>
</feature>
<dbReference type="GO" id="GO:0019323">
    <property type="term" value="P:pentose catabolic process"/>
    <property type="evidence" value="ECO:0007669"/>
    <property type="project" value="TreeGrafter"/>
</dbReference>
<dbReference type="SMART" id="SM01007">
    <property type="entry name" value="Aldolase_II"/>
    <property type="match status" value="1"/>
</dbReference>
<dbReference type="InterPro" id="IPR050197">
    <property type="entry name" value="Aldolase_class_II_sugar_metab"/>
</dbReference>
<dbReference type="InterPro" id="IPR001303">
    <property type="entry name" value="Aldolase_II/adducin_N"/>
</dbReference>
<keyword evidence="1" id="KW-0479">Metal-binding</keyword>
<sequence length="193" mass="21099">MNKQIPPETLSWFIQAGKLLFSRGLVSSHSGNLSQRQQDKLYITKTGSSLPLLAETDLILTGIDYDDQFTPLASSELPVHRAIYRRTSAKAIVHAHPPYAAALSLLEAEIIPDCGEGLYCMGAIPVIGFGERVHPGGMAEEAARVLENRKVIVVAGHGSFAIGETIEEALKYTFALEEMCQVTYLARQLKRAC</sequence>